<evidence type="ECO:0000313" key="3">
    <source>
        <dbReference type="Proteomes" id="UP001293254"/>
    </source>
</evidence>
<protein>
    <submittedName>
        <fullName evidence="2">Uncharacterized protein</fullName>
    </submittedName>
</protein>
<accession>A0AAE1YDM9</accession>
<dbReference type="InterPro" id="IPR021109">
    <property type="entry name" value="Peptidase_aspartic_dom_sf"/>
</dbReference>
<feature type="coiled-coil region" evidence="1">
    <location>
        <begin position="110"/>
        <end position="137"/>
    </location>
</feature>
<keyword evidence="1" id="KW-0175">Coiled coil</keyword>
<sequence length="367" mass="40805">MAMVDICATHNFVADRETQMLGLTLTQHSSRLKAVNSEAKPIQGIASADFEVGTWKGKCSLMAVPLDDFDVILGMDFLLLAKATVIPYLSGLFIADVNCPSFVQAAYRFARTKQQMLDEAKDSLAKAQRRMKKYAEMGRRQVEFKADATWENGVDLWQFERQLVKYWASRGKSCASANLRCRHGAALCGQTTWLGRLAETLAEMLAETLWPRYWPRCWSNTGRDAGRVLAEMLAKTLVELAEWCMVVACAGKLARARRVGLMQVSVGAGRRVAEPVECCARRQHRRAVGEVLRARTGAGARQAGRLRARGTPNFCGMRECGRQLTQSTTQVTAVHSAASLLSGLSWSHWLFLIGPAVRDVHCKIMYK</sequence>
<gene>
    <name evidence="2" type="ORF">Salat_1134600</name>
</gene>
<keyword evidence="3" id="KW-1185">Reference proteome</keyword>
<dbReference type="Proteomes" id="UP001293254">
    <property type="component" value="Unassembled WGS sequence"/>
</dbReference>
<dbReference type="Gene3D" id="2.40.70.10">
    <property type="entry name" value="Acid Proteases"/>
    <property type="match status" value="1"/>
</dbReference>
<name>A0AAE1YDM9_9LAMI</name>
<dbReference type="AlphaFoldDB" id="A0AAE1YDM9"/>
<reference evidence="2" key="1">
    <citation type="submission" date="2020-06" db="EMBL/GenBank/DDBJ databases">
        <authorList>
            <person name="Li T."/>
            <person name="Hu X."/>
            <person name="Zhang T."/>
            <person name="Song X."/>
            <person name="Zhang H."/>
            <person name="Dai N."/>
            <person name="Sheng W."/>
            <person name="Hou X."/>
            <person name="Wei L."/>
        </authorList>
    </citation>
    <scope>NUCLEOTIDE SEQUENCE</scope>
    <source>
        <strain evidence="2">3651</strain>
        <tissue evidence="2">Leaf</tissue>
    </source>
</reference>
<comment type="caution">
    <text evidence="2">The sequence shown here is derived from an EMBL/GenBank/DDBJ whole genome shotgun (WGS) entry which is preliminary data.</text>
</comment>
<reference evidence="2" key="2">
    <citation type="journal article" date="2024" name="Plant">
        <title>Genomic evolution and insights into agronomic trait innovations of Sesamum species.</title>
        <authorList>
            <person name="Miao H."/>
            <person name="Wang L."/>
            <person name="Qu L."/>
            <person name="Liu H."/>
            <person name="Sun Y."/>
            <person name="Le M."/>
            <person name="Wang Q."/>
            <person name="Wei S."/>
            <person name="Zheng Y."/>
            <person name="Lin W."/>
            <person name="Duan Y."/>
            <person name="Cao H."/>
            <person name="Xiong S."/>
            <person name="Wang X."/>
            <person name="Wei L."/>
            <person name="Li C."/>
            <person name="Ma Q."/>
            <person name="Ju M."/>
            <person name="Zhao R."/>
            <person name="Li G."/>
            <person name="Mu C."/>
            <person name="Tian Q."/>
            <person name="Mei H."/>
            <person name="Zhang T."/>
            <person name="Gao T."/>
            <person name="Zhang H."/>
        </authorList>
    </citation>
    <scope>NUCLEOTIDE SEQUENCE</scope>
    <source>
        <strain evidence="2">3651</strain>
    </source>
</reference>
<dbReference type="EMBL" id="JACGWO010000004">
    <property type="protein sequence ID" value="KAK4428350.1"/>
    <property type="molecule type" value="Genomic_DNA"/>
</dbReference>
<organism evidence="2 3">
    <name type="scientific">Sesamum alatum</name>
    <dbReference type="NCBI Taxonomy" id="300844"/>
    <lineage>
        <taxon>Eukaryota</taxon>
        <taxon>Viridiplantae</taxon>
        <taxon>Streptophyta</taxon>
        <taxon>Embryophyta</taxon>
        <taxon>Tracheophyta</taxon>
        <taxon>Spermatophyta</taxon>
        <taxon>Magnoliopsida</taxon>
        <taxon>eudicotyledons</taxon>
        <taxon>Gunneridae</taxon>
        <taxon>Pentapetalae</taxon>
        <taxon>asterids</taxon>
        <taxon>lamiids</taxon>
        <taxon>Lamiales</taxon>
        <taxon>Pedaliaceae</taxon>
        <taxon>Sesamum</taxon>
    </lineage>
</organism>
<proteinExistence type="predicted"/>
<dbReference type="CDD" id="cd00303">
    <property type="entry name" value="retropepsin_like"/>
    <property type="match status" value="1"/>
</dbReference>
<evidence type="ECO:0000256" key="1">
    <source>
        <dbReference type="SAM" id="Coils"/>
    </source>
</evidence>
<evidence type="ECO:0000313" key="2">
    <source>
        <dbReference type="EMBL" id="KAK4428350.1"/>
    </source>
</evidence>